<dbReference type="GO" id="GO:0005886">
    <property type="term" value="C:plasma membrane"/>
    <property type="evidence" value="ECO:0007669"/>
    <property type="project" value="UniProtKB-SubCell"/>
</dbReference>
<keyword evidence="10 14" id="KW-1133">Transmembrane helix</keyword>
<evidence type="ECO:0000256" key="12">
    <source>
        <dbReference type="PROSITE-ProRule" id="PRU10141"/>
    </source>
</evidence>
<dbReference type="STRING" id="47839.BN973_00753"/>
<dbReference type="Pfam" id="PF00069">
    <property type="entry name" value="Pkinase"/>
    <property type="match status" value="1"/>
</dbReference>
<dbReference type="PROSITE" id="PS00108">
    <property type="entry name" value="PROTEIN_KINASE_ST"/>
    <property type="match status" value="1"/>
</dbReference>
<dbReference type="PANTHER" id="PTHR43289:SF6">
    <property type="entry name" value="SERINE_THREONINE-PROTEIN KINASE NEKL-3"/>
    <property type="match status" value="1"/>
</dbReference>
<evidence type="ECO:0000256" key="6">
    <source>
        <dbReference type="ARBA" id="ARBA00022692"/>
    </source>
</evidence>
<feature type="region of interest" description="Disordered" evidence="13">
    <location>
        <begin position="272"/>
        <end position="336"/>
    </location>
</feature>
<sequence>MKGTPFGRYRLIELLGRGGMGEVWRAHDSETDRIVALKLLPAHFSDDEEFQRRFRREAHAAARLNNPHIIPIHHYGEIEGQLYVDMRLIEGRDLQAVLGEGPLAPARAVRIIEQVAKAVHAAHQAGLLHRDIKPSNILLDDDDFAYLIDFGIARAINDTRMTKYGNPIGTFEYIAPERLDNQAEEDARADVYSLACVLYEALTGHPPFPGDTMAQLVAAHLHIPPPQVSVTRPDVPPEVDQVIATGMAKDPDHRYTTTVELADAARDAITMPLAPRGASTRISDPTTARAHADARLPPAPDLAATHQRPVSPSPAPAAGPADYRPFPIGAPPQRPSRRRPSWLIAVLGVVVIGVGLVVYGPVRALLHGHQPPTPTPTAQPAPAPPTAQPTPPSAGPVSTPASPSAEVPGLAPYVGVWQAHTGRVVIDSTGTGRLTYRGCTACTTPTENTIDFALTSVANGFASGAVTASSDAFYTVGAPVTAHLAAVLPGQLLEMTVKGIAELPFCNGPAEAAGQCGA</sequence>
<evidence type="ECO:0000256" key="1">
    <source>
        <dbReference type="ARBA" id="ARBA00004162"/>
    </source>
</evidence>
<reference evidence="16" key="2">
    <citation type="submission" date="2014-04" db="EMBL/GenBank/DDBJ databases">
        <authorList>
            <person name="Xu Y.W."/>
            <person name="Yang Q."/>
        </authorList>
    </citation>
    <scope>NUCLEOTIDE SEQUENCE</scope>
    <source>
        <strain evidence="16">DSM 44626</strain>
    </source>
</reference>
<evidence type="ECO:0000256" key="9">
    <source>
        <dbReference type="ARBA" id="ARBA00022840"/>
    </source>
</evidence>
<evidence type="ECO:0000256" key="7">
    <source>
        <dbReference type="ARBA" id="ARBA00022741"/>
    </source>
</evidence>
<dbReference type="OrthoDB" id="9762169at2"/>
<name>A0A024JRD8_9MYCO</name>
<dbReference type="PROSITE" id="PS00107">
    <property type="entry name" value="PROTEIN_KINASE_ATP"/>
    <property type="match status" value="1"/>
</dbReference>
<evidence type="ECO:0000256" key="3">
    <source>
        <dbReference type="ARBA" id="ARBA00022475"/>
    </source>
</evidence>
<dbReference type="Gene3D" id="3.30.200.20">
    <property type="entry name" value="Phosphorylase Kinase, domain 1"/>
    <property type="match status" value="1"/>
</dbReference>
<evidence type="ECO:0000256" key="11">
    <source>
        <dbReference type="ARBA" id="ARBA00023136"/>
    </source>
</evidence>
<dbReference type="FunFam" id="1.10.510.10:FF:000021">
    <property type="entry name" value="Serine/threonine protein kinase"/>
    <property type="match status" value="1"/>
</dbReference>
<keyword evidence="8 16" id="KW-0418">Kinase</keyword>
<feature type="domain" description="Protein kinase" evidence="15">
    <location>
        <begin position="9"/>
        <end position="269"/>
    </location>
</feature>
<dbReference type="GO" id="GO:0005524">
    <property type="term" value="F:ATP binding"/>
    <property type="evidence" value="ECO:0007669"/>
    <property type="project" value="UniProtKB-UniRule"/>
</dbReference>
<gene>
    <name evidence="16" type="ORF">BN973_00753</name>
</gene>
<reference evidence="16" key="1">
    <citation type="journal article" date="2014" name="Genome Announc.">
        <title>Draft Genome Sequence of Mycobacterium triplex DSM 44626.</title>
        <authorList>
            <person name="Sassi M."/>
            <person name="Croce O."/>
            <person name="Robert C."/>
            <person name="Raoult D."/>
            <person name="Drancourt M."/>
        </authorList>
    </citation>
    <scope>NUCLEOTIDE SEQUENCE [LARGE SCALE GENOMIC DNA]</scope>
    <source>
        <strain evidence="16">DSM 44626</strain>
    </source>
</reference>
<evidence type="ECO:0000256" key="2">
    <source>
        <dbReference type="ARBA" id="ARBA00012513"/>
    </source>
</evidence>
<keyword evidence="5" id="KW-0808">Transferase</keyword>
<dbReference type="InterPro" id="IPR000719">
    <property type="entry name" value="Prot_kinase_dom"/>
</dbReference>
<keyword evidence="7 12" id="KW-0547">Nucleotide-binding</keyword>
<organism evidence="16">
    <name type="scientific">Mycobacterium triplex</name>
    <dbReference type="NCBI Taxonomy" id="47839"/>
    <lineage>
        <taxon>Bacteria</taxon>
        <taxon>Bacillati</taxon>
        <taxon>Actinomycetota</taxon>
        <taxon>Actinomycetes</taxon>
        <taxon>Mycobacteriales</taxon>
        <taxon>Mycobacteriaceae</taxon>
        <taxon>Mycobacterium</taxon>
        <taxon>Mycobacterium simiae complex</taxon>
    </lineage>
</organism>
<evidence type="ECO:0000256" key="10">
    <source>
        <dbReference type="ARBA" id="ARBA00022989"/>
    </source>
</evidence>
<dbReference type="Gene3D" id="1.10.510.10">
    <property type="entry name" value="Transferase(Phosphotransferase) domain 1"/>
    <property type="match status" value="1"/>
</dbReference>
<feature type="region of interest" description="Disordered" evidence="13">
    <location>
        <begin position="369"/>
        <end position="405"/>
    </location>
</feature>
<dbReference type="PROSITE" id="PS50011">
    <property type="entry name" value="PROTEIN_KINASE_DOM"/>
    <property type="match status" value="1"/>
</dbReference>
<dbReference type="PANTHER" id="PTHR43289">
    <property type="entry name" value="MITOGEN-ACTIVATED PROTEIN KINASE KINASE KINASE 20-RELATED"/>
    <property type="match status" value="1"/>
</dbReference>
<feature type="compositionally biased region" description="Pro residues" evidence="13">
    <location>
        <begin position="371"/>
        <end position="394"/>
    </location>
</feature>
<dbReference type="GO" id="GO:0080090">
    <property type="term" value="P:regulation of primary metabolic process"/>
    <property type="evidence" value="ECO:0007669"/>
    <property type="project" value="UniProtKB-ARBA"/>
</dbReference>
<dbReference type="CDD" id="cd14014">
    <property type="entry name" value="STKc_PknB_like"/>
    <property type="match status" value="1"/>
</dbReference>
<feature type="transmembrane region" description="Helical" evidence="14">
    <location>
        <begin position="342"/>
        <end position="362"/>
    </location>
</feature>
<dbReference type="EC" id="2.7.11.1" evidence="2"/>
<proteinExistence type="predicted"/>
<keyword evidence="4" id="KW-0723">Serine/threonine-protein kinase</keyword>
<evidence type="ECO:0000256" key="5">
    <source>
        <dbReference type="ARBA" id="ARBA00022679"/>
    </source>
</evidence>
<evidence type="ECO:0000256" key="14">
    <source>
        <dbReference type="SAM" id="Phobius"/>
    </source>
</evidence>
<dbReference type="AlphaFoldDB" id="A0A024JRD8"/>
<evidence type="ECO:0000256" key="4">
    <source>
        <dbReference type="ARBA" id="ARBA00022527"/>
    </source>
</evidence>
<keyword evidence="6 14" id="KW-0812">Transmembrane</keyword>
<evidence type="ECO:0000313" key="16">
    <source>
        <dbReference type="EMBL" id="CDO86410.1"/>
    </source>
</evidence>
<dbReference type="InterPro" id="IPR011009">
    <property type="entry name" value="Kinase-like_dom_sf"/>
</dbReference>
<dbReference type="SMART" id="SM00220">
    <property type="entry name" value="S_TKc"/>
    <property type="match status" value="1"/>
</dbReference>
<evidence type="ECO:0000256" key="13">
    <source>
        <dbReference type="SAM" id="MobiDB-lite"/>
    </source>
</evidence>
<accession>A0A024JRD8</accession>
<evidence type="ECO:0000256" key="8">
    <source>
        <dbReference type="ARBA" id="ARBA00022777"/>
    </source>
</evidence>
<dbReference type="Proteomes" id="UP000028880">
    <property type="component" value="Unassembled WGS sequence"/>
</dbReference>
<dbReference type="eggNOG" id="COG0515">
    <property type="taxonomic scope" value="Bacteria"/>
</dbReference>
<dbReference type="SUPFAM" id="SSF56112">
    <property type="entry name" value="Protein kinase-like (PK-like)"/>
    <property type="match status" value="1"/>
</dbReference>
<comment type="subcellular location">
    <subcellularLocation>
        <location evidence="1">Cell membrane</location>
        <topology evidence="1">Single-pass membrane protein</topology>
    </subcellularLocation>
</comment>
<dbReference type="GO" id="GO:0004674">
    <property type="term" value="F:protein serine/threonine kinase activity"/>
    <property type="evidence" value="ECO:0007669"/>
    <property type="project" value="UniProtKB-KW"/>
</dbReference>
<dbReference type="RefSeq" id="WP_084163290.1">
    <property type="nucleotide sequence ID" value="NZ_HG964446.1"/>
</dbReference>
<keyword evidence="3" id="KW-1003">Cell membrane</keyword>
<dbReference type="InterPro" id="IPR017441">
    <property type="entry name" value="Protein_kinase_ATP_BS"/>
</dbReference>
<keyword evidence="11 14" id="KW-0472">Membrane</keyword>
<protein>
    <recommendedName>
        <fullName evidence="2">non-specific serine/threonine protein kinase</fullName>
        <ecNumber evidence="2">2.7.11.1</ecNumber>
    </recommendedName>
</protein>
<dbReference type="EMBL" id="HG964446">
    <property type="protein sequence ID" value="CDO86410.1"/>
    <property type="molecule type" value="Genomic_DNA"/>
</dbReference>
<dbReference type="InterPro" id="IPR008271">
    <property type="entry name" value="Ser/Thr_kinase_AS"/>
</dbReference>
<keyword evidence="9 12" id="KW-0067">ATP-binding</keyword>
<dbReference type="HOGENOM" id="CLU_000288_63_44_11"/>
<feature type="binding site" evidence="12">
    <location>
        <position position="38"/>
    </location>
    <ligand>
        <name>ATP</name>
        <dbReference type="ChEBI" id="CHEBI:30616"/>
    </ligand>
</feature>
<evidence type="ECO:0000259" key="15">
    <source>
        <dbReference type="PROSITE" id="PS50011"/>
    </source>
</evidence>